<gene>
    <name evidence="1" type="ORF">SPRI_1650</name>
</gene>
<name>A0A0M5IMJ4_STRPR</name>
<reference evidence="1 2" key="1">
    <citation type="submission" date="2015-08" db="EMBL/GenBank/DDBJ databases">
        <title>Genome sequence of the pristinamycin over-producing bacterium Streptomyces pristinaespiralis HCCB10218.</title>
        <authorList>
            <person name="Tian J."/>
            <person name="Yang J."/>
            <person name="Li L."/>
            <person name="Ruan L."/>
            <person name="Wei W."/>
            <person name="Zheng G."/>
            <person name="Wei Z."/>
            <person name="Yang S."/>
            <person name="Ge M."/>
            <person name="Jiang W."/>
            <person name="Lu Y."/>
        </authorList>
    </citation>
    <scope>NUCLEOTIDE SEQUENCE [LARGE SCALE GENOMIC DNA]</scope>
    <source>
        <strain evidence="1 2">HCCB 10218</strain>
    </source>
</reference>
<dbReference type="SUPFAM" id="SSF53807">
    <property type="entry name" value="Helical backbone' metal receptor"/>
    <property type="match status" value="1"/>
</dbReference>
<dbReference type="Proteomes" id="UP000060513">
    <property type="component" value="Chromosome"/>
</dbReference>
<organism evidence="1">
    <name type="scientific">Streptomyces pristinaespiralis</name>
    <dbReference type="NCBI Taxonomy" id="38300"/>
    <lineage>
        <taxon>Bacteria</taxon>
        <taxon>Bacillati</taxon>
        <taxon>Actinomycetota</taxon>
        <taxon>Actinomycetes</taxon>
        <taxon>Kitasatosporales</taxon>
        <taxon>Streptomycetaceae</taxon>
        <taxon>Streptomyces</taxon>
    </lineage>
</organism>
<dbReference type="EMBL" id="CP011340">
    <property type="protein sequence ID" value="ALC19956.1"/>
    <property type="molecule type" value="Genomic_DNA"/>
</dbReference>
<protein>
    <submittedName>
        <fullName evidence="1">ABC transporter substrate-binding protein</fullName>
    </submittedName>
</protein>
<dbReference type="RefSeq" id="WP_053556815.1">
    <property type="nucleotide sequence ID" value="NZ_CP011340.1"/>
</dbReference>
<proteinExistence type="predicted"/>
<dbReference type="AlphaFoldDB" id="A0A0M5IMJ4"/>
<evidence type="ECO:0000313" key="1">
    <source>
        <dbReference type="EMBL" id="ALC19956.1"/>
    </source>
</evidence>
<dbReference type="KEGG" id="spri:SPRI_1650"/>
<dbReference type="CDD" id="cd00636">
    <property type="entry name" value="TroA-like"/>
    <property type="match status" value="1"/>
</dbReference>
<accession>A0A0M5IMJ4</accession>
<dbReference type="Gene3D" id="3.40.50.1980">
    <property type="entry name" value="Nitrogenase molybdenum iron protein domain"/>
    <property type="match status" value="2"/>
</dbReference>
<sequence length="289" mass="29993">MAPQSHWEFFDDRGRLASAPRTPARTVTYIQAGAALFDHGLLPAGVFGSAHDGAGPDPAKSGDLPLTEVSYLGSGPGVDADAVLAARPDLVVAVAYGSDQIYGLEPDTAKYLEERVPVVVLDVGQGRSFDEVRERFDALAGSLGAAPDPSAAASLAAARARLGAAAAEAAGVRVLALSPAGQDSVHLARPGAWSDLRALSECGVGLAEPEPGAGINWSTTDWAAAARLEPDVVLVDVRANAFPVERLRGAAHWDELRDRARLLPWNPEIPPSASAHARYFGAVAEVLGA</sequence>
<evidence type="ECO:0000313" key="2">
    <source>
        <dbReference type="Proteomes" id="UP000060513"/>
    </source>
</evidence>
<dbReference type="OrthoDB" id="7941913at2"/>
<dbReference type="STRING" id="38300.SPRI_1650"/>
<dbReference type="PATRIC" id="fig|38300.4.peg.1756"/>